<keyword evidence="10" id="KW-0443">Lipid metabolism</keyword>
<dbReference type="RefSeq" id="WP_344510886.1">
    <property type="nucleotide sequence ID" value="NZ_BAAAQD010000026.1"/>
</dbReference>
<dbReference type="InterPro" id="IPR048654">
    <property type="entry name" value="RHA1_ro05818_N"/>
</dbReference>
<evidence type="ECO:0000256" key="5">
    <source>
        <dbReference type="ARBA" id="ARBA00022490"/>
    </source>
</evidence>
<dbReference type="InterPro" id="IPR006683">
    <property type="entry name" value="Thioestr_dom"/>
</dbReference>
<dbReference type="InterPro" id="IPR029069">
    <property type="entry name" value="HotDog_dom_sf"/>
</dbReference>
<evidence type="ECO:0000259" key="24">
    <source>
        <dbReference type="Pfam" id="PF03061"/>
    </source>
</evidence>
<accession>A0ABN2CI13</accession>
<dbReference type="Pfam" id="PF20859">
    <property type="entry name" value="RHA1_ro05818_N"/>
    <property type="match status" value="1"/>
</dbReference>
<comment type="catalytic activity">
    <reaction evidence="22">
        <text>dodecanoyl-CoA + H2O = dodecanoate + CoA + H(+)</text>
        <dbReference type="Rhea" id="RHEA:30135"/>
        <dbReference type="ChEBI" id="CHEBI:15377"/>
        <dbReference type="ChEBI" id="CHEBI:15378"/>
        <dbReference type="ChEBI" id="CHEBI:18262"/>
        <dbReference type="ChEBI" id="CHEBI:57287"/>
        <dbReference type="ChEBI" id="CHEBI:57375"/>
    </reaction>
    <physiologicalReaction direction="left-to-right" evidence="22">
        <dbReference type="Rhea" id="RHEA:30136"/>
    </physiologicalReaction>
</comment>
<dbReference type="InterPro" id="IPR052365">
    <property type="entry name" value="THEM4/THEM5_acyl-CoA_thioest"/>
</dbReference>
<dbReference type="SUPFAM" id="SSF54637">
    <property type="entry name" value="Thioesterase/thiol ester dehydrase-isomerase"/>
    <property type="match status" value="1"/>
</dbReference>
<evidence type="ECO:0000313" key="26">
    <source>
        <dbReference type="EMBL" id="GAA1557084.1"/>
    </source>
</evidence>
<dbReference type="Gene3D" id="1.20.58.350">
    <property type="entry name" value="Thioesterase/thiol ester dehydrase-isomerase"/>
    <property type="match status" value="1"/>
</dbReference>
<sequence length="215" mass="22267">MEVALATAQPRDCGIDAVAAATRRLVDAITRAGAAVDGDADRIVADLDALTARIDAHAPDLAERIATMWRQPGPGRFDPTGGTENPLSPPVSLWVEPDGSVRGEVTLGLAFQGPPGHVHGGTSAMLMDHALGIANARAGYASVTVGLDVSFHAAIPVGSTITILARHDGRDGRKVRSSGELRIGDLTCVTASGTFVLMDDPSTQDKFRRPSGGQA</sequence>
<evidence type="ECO:0000256" key="15">
    <source>
        <dbReference type="ARBA" id="ARBA00038456"/>
    </source>
</evidence>
<evidence type="ECO:0000256" key="6">
    <source>
        <dbReference type="ARBA" id="ARBA00022703"/>
    </source>
</evidence>
<evidence type="ECO:0000256" key="17">
    <source>
        <dbReference type="ARBA" id="ARBA00040123"/>
    </source>
</evidence>
<evidence type="ECO:0000256" key="13">
    <source>
        <dbReference type="ARBA" id="ARBA00035852"/>
    </source>
</evidence>
<keyword evidence="5" id="KW-0963">Cytoplasm</keyword>
<feature type="domain" description="Thioesterase" evidence="24">
    <location>
        <begin position="116"/>
        <end position="166"/>
    </location>
</feature>
<proteinExistence type="inferred from homology"/>
<comment type="catalytic activity">
    <reaction evidence="20">
        <text>hexadecanoyl-CoA + H2O = hexadecanoate + CoA + H(+)</text>
        <dbReference type="Rhea" id="RHEA:16645"/>
        <dbReference type="ChEBI" id="CHEBI:7896"/>
        <dbReference type="ChEBI" id="CHEBI:15377"/>
        <dbReference type="ChEBI" id="CHEBI:15378"/>
        <dbReference type="ChEBI" id="CHEBI:57287"/>
        <dbReference type="ChEBI" id="CHEBI:57379"/>
        <dbReference type="EC" id="3.1.2.2"/>
    </reaction>
    <physiologicalReaction direction="left-to-right" evidence="20">
        <dbReference type="Rhea" id="RHEA:16646"/>
    </physiologicalReaction>
</comment>
<keyword evidence="6" id="KW-0053">Apoptosis</keyword>
<comment type="caution">
    <text evidence="26">The sequence shown here is derived from an EMBL/GenBank/DDBJ whole genome shotgun (WGS) entry which is preliminary data.</text>
</comment>
<keyword evidence="27" id="KW-1185">Reference proteome</keyword>
<comment type="catalytic activity">
    <reaction evidence="19">
        <text>octanoyl-CoA + H2O = octanoate + CoA + H(+)</text>
        <dbReference type="Rhea" id="RHEA:30143"/>
        <dbReference type="ChEBI" id="CHEBI:15377"/>
        <dbReference type="ChEBI" id="CHEBI:15378"/>
        <dbReference type="ChEBI" id="CHEBI:25646"/>
        <dbReference type="ChEBI" id="CHEBI:57287"/>
        <dbReference type="ChEBI" id="CHEBI:57386"/>
    </reaction>
    <physiologicalReaction direction="left-to-right" evidence="19">
        <dbReference type="Rhea" id="RHEA:30144"/>
    </physiologicalReaction>
</comment>
<protein>
    <recommendedName>
        <fullName evidence="17">Acyl-coenzyme A thioesterase THEM4</fullName>
        <ecNumber evidence="16">3.1.2.2</ecNumber>
    </recommendedName>
    <alternativeName>
        <fullName evidence="18">Thioesterase superfamily member 4</fullName>
    </alternativeName>
</protein>
<evidence type="ECO:0000256" key="9">
    <source>
        <dbReference type="ARBA" id="ARBA00022946"/>
    </source>
</evidence>
<comment type="catalytic activity">
    <reaction evidence="23">
        <text>tetradecanoyl-CoA + H2O = tetradecanoate + CoA + H(+)</text>
        <dbReference type="Rhea" id="RHEA:40119"/>
        <dbReference type="ChEBI" id="CHEBI:15377"/>
        <dbReference type="ChEBI" id="CHEBI:15378"/>
        <dbReference type="ChEBI" id="CHEBI:30807"/>
        <dbReference type="ChEBI" id="CHEBI:57287"/>
        <dbReference type="ChEBI" id="CHEBI:57385"/>
    </reaction>
    <physiologicalReaction direction="left-to-right" evidence="23">
        <dbReference type="Rhea" id="RHEA:40120"/>
    </physiologicalReaction>
</comment>
<keyword evidence="11" id="KW-0472">Membrane</keyword>
<evidence type="ECO:0000256" key="12">
    <source>
        <dbReference type="ARBA" id="ARBA00023273"/>
    </source>
</evidence>
<evidence type="ECO:0000256" key="4">
    <source>
        <dbReference type="ARBA" id="ARBA00022475"/>
    </source>
</evidence>
<comment type="catalytic activity">
    <reaction evidence="14">
        <text>(9Z)-octadecenoyl-CoA + H2O = (9Z)-octadecenoate + CoA + H(+)</text>
        <dbReference type="Rhea" id="RHEA:40139"/>
        <dbReference type="ChEBI" id="CHEBI:15377"/>
        <dbReference type="ChEBI" id="CHEBI:15378"/>
        <dbReference type="ChEBI" id="CHEBI:30823"/>
        <dbReference type="ChEBI" id="CHEBI:57287"/>
        <dbReference type="ChEBI" id="CHEBI:57387"/>
    </reaction>
    <physiologicalReaction direction="left-to-right" evidence="14">
        <dbReference type="Rhea" id="RHEA:40140"/>
    </physiologicalReaction>
</comment>
<organism evidence="26 27">
    <name type="scientific">Dactylosporangium maewongense</name>
    <dbReference type="NCBI Taxonomy" id="634393"/>
    <lineage>
        <taxon>Bacteria</taxon>
        <taxon>Bacillati</taxon>
        <taxon>Actinomycetota</taxon>
        <taxon>Actinomycetes</taxon>
        <taxon>Micromonosporales</taxon>
        <taxon>Micromonosporaceae</taxon>
        <taxon>Dactylosporangium</taxon>
    </lineage>
</organism>
<evidence type="ECO:0000256" key="18">
    <source>
        <dbReference type="ARBA" id="ARBA00043210"/>
    </source>
</evidence>
<feature type="domain" description="RHA1-ro05818 N-terminal helical" evidence="25">
    <location>
        <begin position="7"/>
        <end position="63"/>
    </location>
</feature>
<evidence type="ECO:0000256" key="20">
    <source>
        <dbReference type="ARBA" id="ARBA00047734"/>
    </source>
</evidence>
<dbReference type="Gene3D" id="3.10.129.10">
    <property type="entry name" value="Hotdog Thioesterase"/>
    <property type="match status" value="1"/>
</dbReference>
<dbReference type="PANTHER" id="PTHR12418:SF19">
    <property type="entry name" value="ACYL-COENZYME A THIOESTERASE THEM4"/>
    <property type="match status" value="1"/>
</dbReference>
<evidence type="ECO:0000256" key="1">
    <source>
        <dbReference type="ARBA" id="ARBA00004170"/>
    </source>
</evidence>
<keyword evidence="9" id="KW-0809">Transit peptide</keyword>
<dbReference type="EC" id="3.1.2.2" evidence="16"/>
<evidence type="ECO:0000256" key="7">
    <source>
        <dbReference type="ARBA" id="ARBA00022801"/>
    </source>
</evidence>
<dbReference type="EMBL" id="BAAAQD010000026">
    <property type="protein sequence ID" value="GAA1557084.1"/>
    <property type="molecule type" value="Genomic_DNA"/>
</dbReference>
<keyword evidence="12" id="KW-0966">Cell projection</keyword>
<evidence type="ECO:0000256" key="3">
    <source>
        <dbReference type="ARBA" id="ARBA00004632"/>
    </source>
</evidence>
<evidence type="ECO:0000259" key="25">
    <source>
        <dbReference type="Pfam" id="PF20859"/>
    </source>
</evidence>
<comment type="subcellular location">
    <subcellularLocation>
        <location evidence="3">Cell projection</location>
        <location evidence="3">Ruffle membrane</location>
    </subcellularLocation>
    <subcellularLocation>
        <location evidence="2">Cytoplasm</location>
    </subcellularLocation>
    <subcellularLocation>
        <location evidence="1">Membrane</location>
        <topology evidence="1">Peripheral membrane protein</topology>
    </subcellularLocation>
</comment>
<evidence type="ECO:0000256" key="16">
    <source>
        <dbReference type="ARBA" id="ARBA00038848"/>
    </source>
</evidence>
<evidence type="ECO:0000313" key="27">
    <source>
        <dbReference type="Proteomes" id="UP001501470"/>
    </source>
</evidence>
<evidence type="ECO:0000256" key="22">
    <source>
        <dbReference type="ARBA" id="ARBA00048074"/>
    </source>
</evidence>
<evidence type="ECO:0000256" key="21">
    <source>
        <dbReference type="ARBA" id="ARBA00047969"/>
    </source>
</evidence>
<evidence type="ECO:0000256" key="10">
    <source>
        <dbReference type="ARBA" id="ARBA00023098"/>
    </source>
</evidence>
<keyword evidence="8" id="KW-0276">Fatty acid metabolism</keyword>
<comment type="similarity">
    <text evidence="15">Belongs to the THEM4/THEM5 thioesterase family.</text>
</comment>
<name>A0ABN2CI13_9ACTN</name>
<dbReference type="Proteomes" id="UP001501470">
    <property type="component" value="Unassembled WGS sequence"/>
</dbReference>
<keyword evidence="7" id="KW-0378">Hydrolase</keyword>
<evidence type="ECO:0000256" key="2">
    <source>
        <dbReference type="ARBA" id="ARBA00004496"/>
    </source>
</evidence>
<evidence type="ECO:0000256" key="23">
    <source>
        <dbReference type="ARBA" id="ARBA00048180"/>
    </source>
</evidence>
<evidence type="ECO:0000256" key="14">
    <source>
        <dbReference type="ARBA" id="ARBA00037002"/>
    </source>
</evidence>
<reference evidence="26 27" key="1">
    <citation type="journal article" date="2019" name="Int. J. Syst. Evol. Microbiol.">
        <title>The Global Catalogue of Microorganisms (GCM) 10K type strain sequencing project: providing services to taxonomists for standard genome sequencing and annotation.</title>
        <authorList>
            <consortium name="The Broad Institute Genomics Platform"/>
            <consortium name="The Broad Institute Genome Sequencing Center for Infectious Disease"/>
            <person name="Wu L."/>
            <person name="Ma J."/>
        </authorList>
    </citation>
    <scope>NUCLEOTIDE SEQUENCE [LARGE SCALE GENOMIC DNA]</scope>
    <source>
        <strain evidence="26 27">JCM 15933</strain>
    </source>
</reference>
<comment type="catalytic activity">
    <reaction evidence="21">
        <text>decanoyl-CoA + H2O = decanoate + CoA + H(+)</text>
        <dbReference type="Rhea" id="RHEA:40059"/>
        <dbReference type="ChEBI" id="CHEBI:15377"/>
        <dbReference type="ChEBI" id="CHEBI:15378"/>
        <dbReference type="ChEBI" id="CHEBI:27689"/>
        <dbReference type="ChEBI" id="CHEBI:57287"/>
        <dbReference type="ChEBI" id="CHEBI:61430"/>
    </reaction>
    <physiologicalReaction direction="left-to-right" evidence="21">
        <dbReference type="Rhea" id="RHEA:40060"/>
    </physiologicalReaction>
</comment>
<dbReference type="Pfam" id="PF03061">
    <property type="entry name" value="4HBT"/>
    <property type="match status" value="1"/>
</dbReference>
<dbReference type="CDD" id="cd03443">
    <property type="entry name" value="PaaI_thioesterase"/>
    <property type="match status" value="1"/>
</dbReference>
<gene>
    <name evidence="26" type="ORF">GCM10009827_092540</name>
</gene>
<evidence type="ECO:0000256" key="8">
    <source>
        <dbReference type="ARBA" id="ARBA00022832"/>
    </source>
</evidence>
<comment type="catalytic activity">
    <reaction evidence="13">
        <text>(5Z,8Z,11Z,14Z)-eicosatetraenoyl-CoA + H2O = (5Z,8Z,11Z,14Z)-eicosatetraenoate + CoA + H(+)</text>
        <dbReference type="Rhea" id="RHEA:40151"/>
        <dbReference type="ChEBI" id="CHEBI:15377"/>
        <dbReference type="ChEBI" id="CHEBI:15378"/>
        <dbReference type="ChEBI" id="CHEBI:32395"/>
        <dbReference type="ChEBI" id="CHEBI:57287"/>
        <dbReference type="ChEBI" id="CHEBI:57368"/>
    </reaction>
    <physiologicalReaction direction="left-to-right" evidence="13">
        <dbReference type="Rhea" id="RHEA:40152"/>
    </physiologicalReaction>
</comment>
<evidence type="ECO:0000256" key="11">
    <source>
        <dbReference type="ARBA" id="ARBA00023136"/>
    </source>
</evidence>
<evidence type="ECO:0000256" key="19">
    <source>
        <dbReference type="ARBA" id="ARBA00047588"/>
    </source>
</evidence>
<keyword evidence="4" id="KW-1003">Cell membrane</keyword>
<dbReference type="PANTHER" id="PTHR12418">
    <property type="entry name" value="ACYL-COENZYME A THIOESTERASE THEM4"/>
    <property type="match status" value="1"/>
</dbReference>